<dbReference type="PRINTS" id="PR00783">
    <property type="entry name" value="MINTRINSICP"/>
</dbReference>
<feature type="transmembrane region" description="Helical" evidence="8">
    <location>
        <begin position="220"/>
        <end position="242"/>
    </location>
</feature>
<proteinExistence type="inferred from homology"/>
<evidence type="ECO:0000256" key="4">
    <source>
        <dbReference type="ARBA" id="ARBA00022692"/>
    </source>
</evidence>
<comment type="subcellular location">
    <subcellularLocation>
        <location evidence="1">Membrane</location>
        <topology evidence="1">Multi-pass membrane protein</topology>
    </subcellularLocation>
</comment>
<dbReference type="Gene3D" id="1.20.1080.10">
    <property type="entry name" value="Glycerol uptake facilitator protein"/>
    <property type="match status" value="1"/>
</dbReference>
<name>A0ABW2Y795_9BIFI</name>
<dbReference type="PROSITE" id="PS00221">
    <property type="entry name" value="MIP"/>
    <property type="match status" value="1"/>
</dbReference>
<dbReference type="InterPro" id="IPR022357">
    <property type="entry name" value="MIP_CS"/>
</dbReference>
<dbReference type="PANTHER" id="PTHR43829:SF9">
    <property type="entry name" value="AQUAPORIN-9"/>
    <property type="match status" value="1"/>
</dbReference>
<reference evidence="10" key="1">
    <citation type="journal article" date="2019" name="Int. J. Syst. Evol. Microbiol.">
        <title>The Global Catalogue of Microorganisms (GCM) 10K type strain sequencing project: providing services to taxonomists for standard genome sequencing and annotation.</title>
        <authorList>
            <consortium name="The Broad Institute Genomics Platform"/>
            <consortium name="The Broad Institute Genome Sequencing Center for Infectious Disease"/>
            <person name="Wu L."/>
            <person name="Ma J."/>
        </authorList>
    </citation>
    <scope>NUCLEOTIDE SEQUENCE [LARGE SCALE GENOMIC DNA]</scope>
    <source>
        <strain evidence="10">CCM 8604</strain>
    </source>
</reference>
<evidence type="ECO:0000256" key="3">
    <source>
        <dbReference type="ARBA" id="ARBA00022448"/>
    </source>
</evidence>
<feature type="transmembrane region" description="Helical" evidence="8">
    <location>
        <begin position="87"/>
        <end position="109"/>
    </location>
</feature>
<dbReference type="EMBL" id="JBHTHQ010000026">
    <property type="protein sequence ID" value="MFD0705641.1"/>
    <property type="molecule type" value="Genomic_DNA"/>
</dbReference>
<protein>
    <submittedName>
        <fullName evidence="9">MIP/aquaporin family protein</fullName>
    </submittedName>
</protein>
<feature type="transmembrane region" description="Helical" evidence="8">
    <location>
        <begin position="138"/>
        <end position="157"/>
    </location>
</feature>
<feature type="transmembrane region" description="Helical" evidence="8">
    <location>
        <begin position="47"/>
        <end position="66"/>
    </location>
</feature>
<evidence type="ECO:0000256" key="7">
    <source>
        <dbReference type="RuleBase" id="RU000477"/>
    </source>
</evidence>
<dbReference type="PANTHER" id="PTHR43829">
    <property type="entry name" value="AQUAPORIN OR AQUAGLYCEROPORIN RELATED"/>
    <property type="match status" value="1"/>
</dbReference>
<feature type="transmembrane region" description="Helical" evidence="8">
    <location>
        <begin position="9"/>
        <end position="27"/>
    </location>
</feature>
<dbReference type="Proteomes" id="UP001597036">
    <property type="component" value="Unassembled WGS sequence"/>
</dbReference>
<sequence length="246" mass="26171">MTPQLWAQVLAEFAGTAILMLFGNGAVANSELAKTKGHGSGWLDIAMGYGIGVMVPVAMFGTVSGAQINPAMTIGQAVYGMLPWGNACLFIIAQLLGAFVGQLLVWTMYKPHYDETTDPAAIFGTFSTTDAFDNKFNYFLNELVGTFVLVFGALLALSLEWGKHNPMGAAIVVGFIVWGLVTSLGGATGPALNPARDLMPRLLHQLLPIEHKGSSRWDEAWIPVVAPIIGGIAGVFAAQYFIGFGF</sequence>
<keyword evidence="3 7" id="KW-0813">Transport</keyword>
<keyword evidence="4 7" id="KW-0812">Transmembrane</keyword>
<comment type="similarity">
    <text evidence="2 7">Belongs to the MIP/aquaporin (TC 1.A.8) family.</text>
</comment>
<evidence type="ECO:0000256" key="8">
    <source>
        <dbReference type="SAM" id="Phobius"/>
    </source>
</evidence>
<evidence type="ECO:0000256" key="6">
    <source>
        <dbReference type="ARBA" id="ARBA00023136"/>
    </source>
</evidence>
<dbReference type="Pfam" id="PF00230">
    <property type="entry name" value="MIP"/>
    <property type="match status" value="1"/>
</dbReference>
<dbReference type="InterPro" id="IPR000425">
    <property type="entry name" value="MIP"/>
</dbReference>
<keyword evidence="5 8" id="KW-1133">Transmembrane helix</keyword>
<keyword evidence="6 8" id="KW-0472">Membrane</keyword>
<keyword evidence="10" id="KW-1185">Reference proteome</keyword>
<feature type="transmembrane region" description="Helical" evidence="8">
    <location>
        <begin position="169"/>
        <end position="192"/>
    </location>
</feature>
<dbReference type="InterPro" id="IPR023271">
    <property type="entry name" value="Aquaporin-like"/>
</dbReference>
<gene>
    <name evidence="9" type="ORF">ACFQY8_07785</name>
</gene>
<dbReference type="InterPro" id="IPR050363">
    <property type="entry name" value="MIP/Aquaporin"/>
</dbReference>
<comment type="caution">
    <text evidence="9">The sequence shown here is derived from an EMBL/GenBank/DDBJ whole genome shotgun (WGS) entry which is preliminary data.</text>
</comment>
<evidence type="ECO:0000313" key="9">
    <source>
        <dbReference type="EMBL" id="MFD0705641.1"/>
    </source>
</evidence>
<evidence type="ECO:0000256" key="2">
    <source>
        <dbReference type="ARBA" id="ARBA00006175"/>
    </source>
</evidence>
<organism evidence="9 10">
    <name type="scientific">Alloscardovia venturai</name>
    <dbReference type="NCBI Taxonomy" id="1769421"/>
    <lineage>
        <taxon>Bacteria</taxon>
        <taxon>Bacillati</taxon>
        <taxon>Actinomycetota</taxon>
        <taxon>Actinomycetes</taxon>
        <taxon>Bifidobacteriales</taxon>
        <taxon>Bifidobacteriaceae</taxon>
        <taxon>Alloscardovia</taxon>
    </lineage>
</organism>
<dbReference type="SUPFAM" id="SSF81338">
    <property type="entry name" value="Aquaporin-like"/>
    <property type="match status" value="1"/>
</dbReference>
<dbReference type="RefSeq" id="WP_377939407.1">
    <property type="nucleotide sequence ID" value="NZ_JBHTHQ010000026.1"/>
</dbReference>
<accession>A0ABW2Y795</accession>
<evidence type="ECO:0000313" key="10">
    <source>
        <dbReference type="Proteomes" id="UP001597036"/>
    </source>
</evidence>
<evidence type="ECO:0000256" key="1">
    <source>
        <dbReference type="ARBA" id="ARBA00004141"/>
    </source>
</evidence>
<evidence type="ECO:0000256" key="5">
    <source>
        <dbReference type="ARBA" id="ARBA00022989"/>
    </source>
</evidence>